<name>A0A9W7SUC0_9PEZI</name>
<comment type="caution">
    <text evidence="1">The sequence shown here is derived from an EMBL/GenBank/DDBJ whole genome shotgun (WGS) entry which is preliminary data.</text>
</comment>
<dbReference type="EMBL" id="RIBY02001445">
    <property type="protein sequence ID" value="KAH9828867.1"/>
    <property type="molecule type" value="Genomic_DNA"/>
</dbReference>
<gene>
    <name evidence="1" type="ORF">Tdes44962_MAKER02295</name>
</gene>
<evidence type="ECO:0000313" key="1">
    <source>
        <dbReference type="EMBL" id="KAH9828867.1"/>
    </source>
</evidence>
<reference evidence="1 2" key="1">
    <citation type="journal article" date="2018" name="IMA Fungus">
        <title>IMA Genome-F 10: Nine draft genome sequences of Claviceps purpurea s.lat., including C. arundinis, C. humidiphila, and C. cf. spartinae, pseudomolecules for the pitch canker pathogen Fusarium circinatum, draft genome of Davidsoniella eucalypti, Grosmannia galeiformis, Quambalaria eucalypti, and Teratosphaeria destructans.</title>
        <authorList>
            <person name="Wingfield B.D."/>
            <person name="Liu M."/>
            <person name="Nguyen H.D."/>
            <person name="Lane F.A."/>
            <person name="Morgan S.W."/>
            <person name="De Vos L."/>
            <person name="Wilken P.M."/>
            <person name="Duong T.A."/>
            <person name="Aylward J."/>
            <person name="Coetzee M.P."/>
            <person name="Dadej K."/>
            <person name="De Beer Z.W."/>
            <person name="Findlay W."/>
            <person name="Havenga M."/>
            <person name="Kolarik M."/>
            <person name="Menzies J.G."/>
            <person name="Naidoo K."/>
            <person name="Pochopski O."/>
            <person name="Shoukouhi P."/>
            <person name="Santana Q.C."/>
            <person name="Seifert K.A."/>
            <person name="Soal N."/>
            <person name="Steenkamp E.T."/>
            <person name="Tatham C.T."/>
            <person name="van der Nest M.A."/>
            <person name="Wingfield M.J."/>
        </authorList>
    </citation>
    <scope>NUCLEOTIDE SEQUENCE [LARGE SCALE GENOMIC DNA]</scope>
    <source>
        <strain evidence="1">CMW44962</strain>
    </source>
</reference>
<dbReference type="Proteomes" id="UP001138500">
    <property type="component" value="Unassembled WGS sequence"/>
</dbReference>
<reference evidence="1 2" key="2">
    <citation type="journal article" date="2021" name="Curr. Genet.">
        <title>Genetic response to nitrogen starvation in the aggressive Eucalyptus foliar pathogen Teratosphaeria destructans.</title>
        <authorList>
            <person name="Havenga M."/>
            <person name="Wingfield B.D."/>
            <person name="Wingfield M.J."/>
            <person name="Dreyer L.L."/>
            <person name="Roets F."/>
            <person name="Aylward J."/>
        </authorList>
    </citation>
    <scope>NUCLEOTIDE SEQUENCE [LARGE SCALE GENOMIC DNA]</scope>
    <source>
        <strain evidence="1">CMW44962</strain>
    </source>
</reference>
<proteinExistence type="predicted"/>
<protein>
    <submittedName>
        <fullName evidence="1">Uncharacterized protein</fullName>
    </submittedName>
</protein>
<organism evidence="1 2">
    <name type="scientific">Teratosphaeria destructans</name>
    <dbReference type="NCBI Taxonomy" id="418781"/>
    <lineage>
        <taxon>Eukaryota</taxon>
        <taxon>Fungi</taxon>
        <taxon>Dikarya</taxon>
        <taxon>Ascomycota</taxon>
        <taxon>Pezizomycotina</taxon>
        <taxon>Dothideomycetes</taxon>
        <taxon>Dothideomycetidae</taxon>
        <taxon>Mycosphaerellales</taxon>
        <taxon>Teratosphaeriaceae</taxon>
        <taxon>Teratosphaeria</taxon>
    </lineage>
</organism>
<keyword evidence="2" id="KW-1185">Reference proteome</keyword>
<sequence length="86" mass="9131">MTATITQSGSPQRVSEKECFRSDLPCPVSVLCESTPVDCLTGHGPDIAFMFAQAAEAPLRRQGSDVLAVRAAALVVPEPARHPPDE</sequence>
<dbReference type="AlphaFoldDB" id="A0A9W7SUC0"/>
<accession>A0A9W7SUC0</accession>
<evidence type="ECO:0000313" key="2">
    <source>
        <dbReference type="Proteomes" id="UP001138500"/>
    </source>
</evidence>